<evidence type="ECO:0000313" key="4">
    <source>
        <dbReference type="Proteomes" id="UP000324705"/>
    </source>
</evidence>
<dbReference type="EMBL" id="LT934118">
    <property type="protein sequence ID" value="VAI08664.1"/>
    <property type="molecule type" value="Genomic_DNA"/>
</dbReference>
<dbReference type="OMA" id="CVIDAHH"/>
<dbReference type="SUPFAM" id="SSF50494">
    <property type="entry name" value="Trypsin-like serine proteases"/>
    <property type="match status" value="1"/>
</dbReference>
<dbReference type="SUPFAM" id="SSF50156">
    <property type="entry name" value="PDZ domain-like"/>
    <property type="match status" value="1"/>
</dbReference>
<proteinExistence type="predicted"/>
<reference evidence="3 4" key="1">
    <citation type="submission" date="2017-09" db="EMBL/GenBank/DDBJ databases">
        <authorList>
            <consortium name="International Durum Wheat Genome Sequencing Consortium (IDWGSC)"/>
            <person name="Milanesi L."/>
        </authorList>
    </citation>
    <scope>NUCLEOTIDE SEQUENCE [LARGE SCALE GENOMIC DNA]</scope>
    <source>
        <strain evidence="4">cv. Svevo</strain>
    </source>
</reference>
<dbReference type="PANTHER" id="PTHR47389">
    <property type="entry name" value="OS09G0436400 PROTEIN"/>
    <property type="match status" value="1"/>
</dbReference>
<dbReference type="PROSITE" id="PS50106">
    <property type="entry name" value="PDZ"/>
    <property type="match status" value="1"/>
</dbReference>
<keyword evidence="4" id="KW-1185">Reference proteome</keyword>
<name>A0A9R0T8V2_TRITD</name>
<dbReference type="InterPro" id="IPR001478">
    <property type="entry name" value="PDZ"/>
</dbReference>
<dbReference type="InterPro" id="IPR009003">
    <property type="entry name" value="Peptidase_S1_PA"/>
</dbReference>
<gene>
    <name evidence="3" type="ORF">TRITD_4Bv1G154140</name>
</gene>
<evidence type="ECO:0000259" key="2">
    <source>
        <dbReference type="PROSITE" id="PS50106"/>
    </source>
</evidence>
<dbReference type="Gene3D" id="2.30.42.10">
    <property type="match status" value="1"/>
</dbReference>
<dbReference type="Pfam" id="PF13365">
    <property type="entry name" value="Trypsin_2"/>
    <property type="match status" value="1"/>
</dbReference>
<feature type="region of interest" description="Disordered" evidence="1">
    <location>
        <begin position="1"/>
        <end position="49"/>
    </location>
</feature>
<sequence length="523" mass="58340">MSSDLEKSKNKRAMAAVPEEVLAKKRNLGREEGQEEEEKKDSPALLPMPRGSRGCFIDPRWLTAKIAKDKMDAAKLGLIGSSPHPPNQSINHQLCVIDAHHVLVAAPIPPVKIPTLEHFKPPPRFHTRALLPLRESGSKAALSAAKSLVGISSSLDIGSKPLKRCSGLLIDWDEESKTCVVLTTAHLIRTKDSPVNVWFGGEEYTSNADVTVHLLDGTSEKGQLLYYQPHYDLAFVRVKVDQPIQLPSFSEEVTFAEEVLRLGRDNMLDLRITYGRAAYQNPDIDERYHYMYFDCADDDNDDDEYDSGGLVISLDGKIVGMFNISSRGSFIPSSILLSCVDLWKKYGRIPRPQLGMTFEAIKLLEPAHVDKIWRMCHIDDGLVVQEVLKGSPADKFGIERGDIVECFNGESISNTVELENRLMNTCKGLSDNYNDLIEVHVSVGVFHTLKKQRRIGELTVSVSDLGEVIARGLPTHRILGMNFVLCDMLQRTWIKSYCLMNSLPEKGCQATRCFCAGRTVLDT</sequence>
<feature type="domain" description="PDZ" evidence="2">
    <location>
        <begin position="339"/>
        <end position="414"/>
    </location>
</feature>
<feature type="compositionally biased region" description="Basic and acidic residues" evidence="1">
    <location>
        <begin position="28"/>
        <end position="42"/>
    </location>
</feature>
<evidence type="ECO:0000256" key="1">
    <source>
        <dbReference type="SAM" id="MobiDB-lite"/>
    </source>
</evidence>
<dbReference type="PANTHER" id="PTHR47389:SF5">
    <property type="entry name" value="OS09G0436700 PROTEIN"/>
    <property type="match status" value="1"/>
</dbReference>
<dbReference type="InterPro" id="IPR041489">
    <property type="entry name" value="PDZ_6"/>
</dbReference>
<accession>A0A9R0T8V2</accession>
<protein>
    <recommendedName>
        <fullName evidence="2">PDZ domain-containing protein</fullName>
    </recommendedName>
</protein>
<dbReference type="Gene3D" id="2.40.10.120">
    <property type="match status" value="1"/>
</dbReference>
<dbReference type="AlphaFoldDB" id="A0A9R0T8V2"/>
<dbReference type="Gramene" id="TRITD4Bv1G154140.8">
    <property type="protein sequence ID" value="TRITD4Bv1G154140.8"/>
    <property type="gene ID" value="TRITD4Bv1G154140"/>
</dbReference>
<dbReference type="Pfam" id="PF17820">
    <property type="entry name" value="PDZ_6"/>
    <property type="match status" value="1"/>
</dbReference>
<dbReference type="Proteomes" id="UP000324705">
    <property type="component" value="Chromosome 4B"/>
</dbReference>
<dbReference type="InterPro" id="IPR036034">
    <property type="entry name" value="PDZ_sf"/>
</dbReference>
<organism evidence="3 4">
    <name type="scientific">Triticum turgidum subsp. durum</name>
    <name type="common">Durum wheat</name>
    <name type="synonym">Triticum durum</name>
    <dbReference type="NCBI Taxonomy" id="4567"/>
    <lineage>
        <taxon>Eukaryota</taxon>
        <taxon>Viridiplantae</taxon>
        <taxon>Streptophyta</taxon>
        <taxon>Embryophyta</taxon>
        <taxon>Tracheophyta</taxon>
        <taxon>Spermatophyta</taxon>
        <taxon>Magnoliopsida</taxon>
        <taxon>Liliopsida</taxon>
        <taxon>Poales</taxon>
        <taxon>Poaceae</taxon>
        <taxon>BOP clade</taxon>
        <taxon>Pooideae</taxon>
        <taxon>Triticodae</taxon>
        <taxon>Triticeae</taxon>
        <taxon>Triticinae</taxon>
        <taxon>Triticum</taxon>
    </lineage>
</organism>
<evidence type="ECO:0000313" key="3">
    <source>
        <dbReference type="EMBL" id="VAI08664.1"/>
    </source>
</evidence>